<sequence length="106" mass="12154">MNDGIDNYQQSQKLSDADKIAIRYCELMATNPDQIDEAFYEELKKYYSLAEIVELGSFIGLNIGYHTFYGTLDFYPMFSPDGRLIDQDESRKIYGSEVKSLKGRGV</sequence>
<dbReference type="AlphaFoldDB" id="A0A1W2BWD6"/>
<accession>A0A1W2BWD6</accession>
<dbReference type="OrthoDB" id="9801997at2"/>
<protein>
    <submittedName>
        <fullName evidence="1">Uncharacterized protein</fullName>
    </submittedName>
</protein>
<dbReference type="InterPro" id="IPR029032">
    <property type="entry name" value="AhpD-like"/>
</dbReference>
<organism evidence="1 2">
    <name type="scientific">Polynucleobacter kasalickyi</name>
    <dbReference type="NCBI Taxonomy" id="1938817"/>
    <lineage>
        <taxon>Bacteria</taxon>
        <taxon>Pseudomonadati</taxon>
        <taxon>Pseudomonadota</taxon>
        <taxon>Betaproteobacteria</taxon>
        <taxon>Burkholderiales</taxon>
        <taxon>Burkholderiaceae</taxon>
        <taxon>Polynucleobacter</taxon>
    </lineage>
</organism>
<evidence type="ECO:0000313" key="2">
    <source>
        <dbReference type="Proteomes" id="UP000192708"/>
    </source>
</evidence>
<dbReference type="EMBL" id="FWXJ01000016">
    <property type="protein sequence ID" value="SMC76838.1"/>
    <property type="molecule type" value="Genomic_DNA"/>
</dbReference>
<evidence type="ECO:0000313" key="1">
    <source>
        <dbReference type="EMBL" id="SMC76838.1"/>
    </source>
</evidence>
<dbReference type="STRING" id="1938817.SAMN06296008_1162"/>
<dbReference type="SUPFAM" id="SSF69118">
    <property type="entry name" value="AhpD-like"/>
    <property type="match status" value="1"/>
</dbReference>
<name>A0A1W2BWD6_9BURK</name>
<gene>
    <name evidence="1" type="ORF">SAMN06296008_1162</name>
</gene>
<proteinExistence type="predicted"/>
<dbReference type="Proteomes" id="UP000192708">
    <property type="component" value="Unassembled WGS sequence"/>
</dbReference>
<dbReference type="Gene3D" id="1.20.1290.10">
    <property type="entry name" value="AhpD-like"/>
    <property type="match status" value="1"/>
</dbReference>
<reference evidence="1 2" key="1">
    <citation type="submission" date="2017-04" db="EMBL/GenBank/DDBJ databases">
        <authorList>
            <person name="Afonso C.L."/>
            <person name="Miller P.J."/>
            <person name="Scott M.A."/>
            <person name="Spackman E."/>
            <person name="Goraichik I."/>
            <person name="Dimitrov K.M."/>
            <person name="Suarez D.L."/>
            <person name="Swayne D.E."/>
        </authorList>
    </citation>
    <scope>NUCLEOTIDE SEQUENCE [LARGE SCALE GENOMIC DNA]</scope>
    <source>
        <strain evidence="1 2">VK13</strain>
    </source>
</reference>
<keyword evidence="2" id="KW-1185">Reference proteome</keyword>
<dbReference type="RefSeq" id="WP_084285434.1">
    <property type="nucleotide sequence ID" value="NZ_FWXJ01000016.1"/>
</dbReference>